<dbReference type="STRING" id="67801.A0A1B0BWU8"/>
<dbReference type="EMBL" id="JXJN01021970">
    <property type="status" value="NOT_ANNOTATED_CDS"/>
    <property type="molecule type" value="Genomic_DNA"/>
</dbReference>
<keyword evidence="1" id="KW-0677">Repeat</keyword>
<dbReference type="InterPro" id="IPR050991">
    <property type="entry name" value="ECM_Regulatory_Proteins"/>
</dbReference>
<feature type="chain" id="PRO_5008405221" description="Fibronectin type-III domain-containing protein" evidence="3">
    <location>
        <begin position="26"/>
        <end position="1204"/>
    </location>
</feature>
<dbReference type="SMART" id="SM00060">
    <property type="entry name" value="FN3"/>
    <property type="match status" value="4"/>
</dbReference>
<feature type="domain" description="Fibronectin type-III" evidence="4">
    <location>
        <begin position="540"/>
        <end position="643"/>
    </location>
</feature>
<keyword evidence="6" id="KW-1185">Reference proteome</keyword>
<feature type="signal peptide" evidence="3">
    <location>
        <begin position="1"/>
        <end position="25"/>
    </location>
</feature>
<dbReference type="InterPro" id="IPR036116">
    <property type="entry name" value="FN3_sf"/>
</dbReference>
<sequence length="1204" mass="136859">MENNCLSWLIIVYIIMLFGNKNVEVSRVYSSPGETYPATVEVAIGSDFNISCYMNRRAFPGKNSSHLYFVNGRTGEKVAKEYISIINNTSVMLTIRNANEQQTEYRCKCGTDAIMETKVFVGSPPKPVKDFACRSYDFEYMVCNFSKPSNPVLTQYNVTFYIDSAEYQYQPECSYDGRSRVVCNTSLANNYRPRVELYHYIINARNSLAKMIRPQQFEINNWEIMVPSKPGEDLRIEELSVNGLTVAWRMPKWEDYRKSLKWEIIVQPENATALELPGPERTHGFLRLQITNLPYAYWHYQLKIRVRVKAPDAIWSEQFIFPFRTLARKPDRPPLIKPGSFYVDSQETRVTIYWEELSPYEYNGDNFTYTVTEVRRGGKVIDLRPLQQDINLVTFIWNKFAQYEFEIRSRNHMGTSGEGSRLTIYALGQRNTKRYEPRAIHNVYHADNRTYTLSWSKPLITEALENYTVYWCYPKRALSNECKGSMHFQQVPAEQLNFTTDVQNALQEHTLNLAVSADYEDFNTGLHWTDCTMDVNSDLVKMDPEVMAISAASITVHWSVERVCTSILDGFNLTYCEVSKDEMSAENSTCLQKPISKIIRKSAKKDEIGDLKPFTLYKINMLMYSRLKKGKISDAQLIRTLEGTPSPPRQLQVTGVTNTSATISWQPPSQPNGHIRKYTIILNTEKYEVDSTVLEYKLPNLTSFTAYKVYVLAHTVNTSMPSNDVHFTTLIGYPSPPGHATTTNNSIIQWTRPQKPRGHIEFYEVAVTQMRNDIVIKRRLSIVIGGETACAFKVPACLGPEYKTLVEVRAVNVAPRNLESVAAAAAAATTAEITNKEEGGGYDFEEGSDELSCVSSSLSERNLKDLKRYNDNRKYELYKSDWQNTATYTCSSSRLSKITTIALLVVAMSLGIMFALYMARKKYNKMANINCTLPASLETYFSKEGQPATLNSSGNYTNNAGGRVKGLDITFQRSVEEQWINSNRMHEFNIRNEHHHLLSSLGSDSGYLAAEGGVLSTSLETRNIEDDQREREIEMRLPSQNSNDCSMNNITKSDTNNESLLDQYIKSSNSDWQTFADSPKNESLVTNAKNTDGYITVQNLDLLTKPLSNYNQGYVQQYDLEKLSKNVPSLSTINTGYVASDELTNISKIKSSHVNQNRNNLNMLENSKGEVTQSGLGNGSTSVISGYVTQHDLNIFAHHQQQQL</sequence>
<dbReference type="CDD" id="cd00063">
    <property type="entry name" value="FN3"/>
    <property type="match status" value="2"/>
</dbReference>
<dbReference type="SUPFAM" id="SSF49265">
    <property type="entry name" value="Fibronectin type III"/>
    <property type="match status" value="4"/>
</dbReference>
<keyword evidence="3" id="KW-0732">Signal</keyword>
<feature type="transmembrane region" description="Helical" evidence="2">
    <location>
        <begin position="898"/>
        <end position="919"/>
    </location>
</feature>
<dbReference type="Pfam" id="PF00041">
    <property type="entry name" value="fn3"/>
    <property type="match status" value="1"/>
</dbReference>
<evidence type="ECO:0000256" key="2">
    <source>
        <dbReference type="SAM" id="Phobius"/>
    </source>
</evidence>
<evidence type="ECO:0000259" key="4">
    <source>
        <dbReference type="PROSITE" id="PS50853"/>
    </source>
</evidence>
<evidence type="ECO:0000256" key="1">
    <source>
        <dbReference type="ARBA" id="ARBA00022737"/>
    </source>
</evidence>
<dbReference type="PANTHER" id="PTHR46708">
    <property type="entry name" value="TENASCIN"/>
    <property type="match status" value="1"/>
</dbReference>
<feature type="domain" description="Fibronectin type-III" evidence="4">
    <location>
        <begin position="647"/>
        <end position="732"/>
    </location>
</feature>
<dbReference type="VEuPathDB" id="VectorBase:GPPI042964"/>
<dbReference type="PROSITE" id="PS50853">
    <property type="entry name" value="FN3"/>
    <property type="match status" value="2"/>
</dbReference>
<protein>
    <recommendedName>
        <fullName evidence="4">Fibronectin type-III domain-containing protein</fullName>
    </recommendedName>
</protein>
<dbReference type="PANTHER" id="PTHR46708:SF2">
    <property type="entry name" value="FIBRONECTIN TYPE-III DOMAIN-CONTAINING PROTEIN"/>
    <property type="match status" value="1"/>
</dbReference>
<organism evidence="5 6">
    <name type="scientific">Glossina palpalis gambiensis</name>
    <dbReference type="NCBI Taxonomy" id="67801"/>
    <lineage>
        <taxon>Eukaryota</taxon>
        <taxon>Metazoa</taxon>
        <taxon>Ecdysozoa</taxon>
        <taxon>Arthropoda</taxon>
        <taxon>Hexapoda</taxon>
        <taxon>Insecta</taxon>
        <taxon>Pterygota</taxon>
        <taxon>Neoptera</taxon>
        <taxon>Endopterygota</taxon>
        <taxon>Diptera</taxon>
        <taxon>Brachycera</taxon>
        <taxon>Muscomorpha</taxon>
        <taxon>Hippoboscoidea</taxon>
        <taxon>Glossinidae</taxon>
        <taxon>Glossina</taxon>
    </lineage>
</organism>
<reference evidence="5" key="2">
    <citation type="submission" date="2020-05" db="UniProtKB">
        <authorList>
            <consortium name="EnsemblMetazoa"/>
        </authorList>
    </citation>
    <scope>IDENTIFICATION</scope>
    <source>
        <strain evidence="5">IAEA</strain>
    </source>
</reference>
<keyword evidence="2" id="KW-0812">Transmembrane</keyword>
<keyword evidence="2" id="KW-1133">Transmembrane helix</keyword>
<evidence type="ECO:0000313" key="6">
    <source>
        <dbReference type="Proteomes" id="UP000092460"/>
    </source>
</evidence>
<dbReference type="InterPro" id="IPR003961">
    <property type="entry name" value="FN3_dom"/>
</dbReference>
<dbReference type="Proteomes" id="UP000092460">
    <property type="component" value="Unassembled WGS sequence"/>
</dbReference>
<evidence type="ECO:0000256" key="3">
    <source>
        <dbReference type="SAM" id="SignalP"/>
    </source>
</evidence>
<reference evidence="6" key="1">
    <citation type="submission" date="2015-01" db="EMBL/GenBank/DDBJ databases">
        <authorList>
            <person name="Aksoy S."/>
            <person name="Warren W."/>
            <person name="Wilson R.K."/>
        </authorList>
    </citation>
    <scope>NUCLEOTIDE SEQUENCE [LARGE SCALE GENOMIC DNA]</scope>
    <source>
        <strain evidence="6">IAEA</strain>
    </source>
</reference>
<dbReference type="Gene3D" id="2.60.40.10">
    <property type="entry name" value="Immunoglobulins"/>
    <property type="match status" value="4"/>
</dbReference>
<name>A0A1B0BWU8_9MUSC</name>
<evidence type="ECO:0000313" key="5">
    <source>
        <dbReference type="EnsemblMetazoa" id="GPPI042964-PA"/>
    </source>
</evidence>
<keyword evidence="2" id="KW-0472">Membrane</keyword>
<dbReference type="AlphaFoldDB" id="A0A1B0BWU8"/>
<dbReference type="InterPro" id="IPR013783">
    <property type="entry name" value="Ig-like_fold"/>
</dbReference>
<dbReference type="EnsemblMetazoa" id="GPPI042964-RA">
    <property type="protein sequence ID" value="GPPI042964-PA"/>
    <property type="gene ID" value="GPPI042964"/>
</dbReference>
<proteinExistence type="predicted"/>
<accession>A0A1B0BWU8</accession>